<dbReference type="Proteomes" id="UP001368500">
    <property type="component" value="Unassembled WGS sequence"/>
</dbReference>
<dbReference type="CDD" id="cd03801">
    <property type="entry name" value="GT4_PimA-like"/>
    <property type="match status" value="1"/>
</dbReference>
<dbReference type="GO" id="GO:0016757">
    <property type="term" value="F:glycosyltransferase activity"/>
    <property type="evidence" value="ECO:0007669"/>
    <property type="project" value="UniProtKB-KW"/>
</dbReference>
<dbReference type="SUPFAM" id="SSF53756">
    <property type="entry name" value="UDP-Glycosyltransferase/glycogen phosphorylase"/>
    <property type="match status" value="1"/>
</dbReference>
<organism evidence="4 5">
    <name type="scientific">Pseudaquabacterium rugosum</name>
    <dbReference type="NCBI Taxonomy" id="2984194"/>
    <lineage>
        <taxon>Bacteria</taxon>
        <taxon>Pseudomonadati</taxon>
        <taxon>Pseudomonadota</taxon>
        <taxon>Betaproteobacteria</taxon>
        <taxon>Burkholderiales</taxon>
        <taxon>Sphaerotilaceae</taxon>
        <taxon>Pseudaquabacterium</taxon>
    </lineage>
</organism>
<reference evidence="4 5" key="1">
    <citation type="submission" date="2024-04" db="EMBL/GenBank/DDBJ databases">
        <title>Novel species of the genus Ideonella isolated from streams.</title>
        <authorList>
            <person name="Lu H."/>
        </authorList>
    </citation>
    <scope>NUCLEOTIDE SEQUENCE [LARGE SCALE GENOMIC DNA]</scope>
    <source>
        <strain evidence="4 5">BYS139W</strain>
    </source>
</reference>
<keyword evidence="3 4" id="KW-0808">Transferase</keyword>
<dbReference type="Pfam" id="PF13692">
    <property type="entry name" value="Glyco_trans_1_4"/>
    <property type="match status" value="1"/>
</dbReference>
<evidence type="ECO:0000256" key="3">
    <source>
        <dbReference type="ARBA" id="ARBA00022679"/>
    </source>
</evidence>
<dbReference type="PANTHER" id="PTHR12526:SF640">
    <property type="entry name" value="COLANIC ACID BIOSYNTHESIS GLYCOSYLTRANSFERASE WCAL-RELATED"/>
    <property type="match status" value="1"/>
</dbReference>
<sequence>MRIAYLTSHYARASDTFIRNEVAGLRARGHEVLTYSIRRESAGDDEELRREQATTTYILEQPLARLAAAAAWALLRRPRASLQALGLALRTRKAGLKGLALQGPYLVEAALLAREMVERDIAIVHNHIAENSATVAMLASVIAGRPFSMTVHGPGIFYRPGDWALGEKLARAAFTAAITDFCRSQCMLFADPAHWSRIHIVRCTPGAAFRQARPLPVVEAPRLLFVGRLCAEKGVRVLIDAFVAARARGVAMQLVLVGDGPLRGEIEALVRQHGLQADVSLLGWRSSPQVRDELQRARAFVLPSFAEGLPVAIMEAFSLGRPVITTRIAGIPELVEDGRNGWLVAPGSVEALTDALIDAAQLPVAALQARADAAVQAVRERHDLDTELGRLEALLLRHGHGATAHPPLIPTAAAVTDVESAR</sequence>
<evidence type="ECO:0000256" key="1">
    <source>
        <dbReference type="ARBA" id="ARBA00009481"/>
    </source>
</evidence>
<keyword evidence="2 4" id="KW-0328">Glycosyltransferase</keyword>
<protein>
    <submittedName>
        <fullName evidence="4">Glycosyltransferase family 4 protein</fullName>
        <ecNumber evidence="4">2.4.-.-</ecNumber>
    </submittedName>
</protein>
<keyword evidence="5" id="KW-1185">Reference proteome</keyword>
<dbReference type="RefSeq" id="WP_341375945.1">
    <property type="nucleotide sequence ID" value="NZ_JBBUTF010000020.1"/>
</dbReference>
<accession>A0ABU9BHN2</accession>
<dbReference type="EC" id="2.4.-.-" evidence="4"/>
<comment type="caution">
    <text evidence="4">The sequence shown here is derived from an EMBL/GenBank/DDBJ whole genome shotgun (WGS) entry which is preliminary data.</text>
</comment>
<evidence type="ECO:0000313" key="5">
    <source>
        <dbReference type="Proteomes" id="UP001368500"/>
    </source>
</evidence>
<dbReference type="EMBL" id="JBBUTF010000020">
    <property type="protein sequence ID" value="MEK8028160.1"/>
    <property type="molecule type" value="Genomic_DNA"/>
</dbReference>
<name>A0ABU9BHN2_9BURK</name>
<dbReference type="Gene3D" id="3.40.50.2000">
    <property type="entry name" value="Glycogen Phosphorylase B"/>
    <property type="match status" value="2"/>
</dbReference>
<evidence type="ECO:0000313" key="4">
    <source>
        <dbReference type="EMBL" id="MEK8028160.1"/>
    </source>
</evidence>
<evidence type="ECO:0000256" key="2">
    <source>
        <dbReference type="ARBA" id="ARBA00022676"/>
    </source>
</evidence>
<gene>
    <name evidence="4" type="ORF">AACH11_19535</name>
</gene>
<proteinExistence type="inferred from homology"/>
<comment type="similarity">
    <text evidence="1">Belongs to the glycosyltransferase group 1 family. Glycosyltransferase 4 subfamily.</text>
</comment>
<dbReference type="PANTHER" id="PTHR12526">
    <property type="entry name" value="GLYCOSYLTRANSFERASE"/>
    <property type="match status" value="1"/>
</dbReference>